<evidence type="ECO:0000313" key="5">
    <source>
        <dbReference type="EMBL" id="GAA1728034.1"/>
    </source>
</evidence>
<feature type="region of interest" description="Disordered" evidence="4">
    <location>
        <begin position="253"/>
        <end position="276"/>
    </location>
</feature>
<dbReference type="SUPFAM" id="SSF48113">
    <property type="entry name" value="Heme-dependent peroxidases"/>
    <property type="match status" value="1"/>
</dbReference>
<feature type="compositionally biased region" description="Polar residues" evidence="4">
    <location>
        <begin position="7"/>
        <end position="23"/>
    </location>
</feature>
<accession>A0ABN2JI34</accession>
<keyword evidence="5" id="KW-0575">Peroxidase</keyword>
<feature type="region of interest" description="Disordered" evidence="4">
    <location>
        <begin position="1"/>
        <end position="34"/>
    </location>
</feature>
<keyword evidence="2" id="KW-0964">Secreted</keyword>
<dbReference type="InterPro" id="IPR037120">
    <property type="entry name" value="Haem_peroxidase_sf_animal"/>
</dbReference>
<dbReference type="Pfam" id="PF03098">
    <property type="entry name" value="An_peroxidase"/>
    <property type="match status" value="1"/>
</dbReference>
<name>A0ABN2JI34_9MICO</name>
<dbReference type="GO" id="GO:0004601">
    <property type="term" value="F:peroxidase activity"/>
    <property type="evidence" value="ECO:0007669"/>
    <property type="project" value="UniProtKB-KW"/>
</dbReference>
<dbReference type="Gene3D" id="1.10.640.10">
    <property type="entry name" value="Haem peroxidase domain superfamily, animal type"/>
    <property type="match status" value="1"/>
</dbReference>
<evidence type="ECO:0000256" key="3">
    <source>
        <dbReference type="ARBA" id="ARBA00023180"/>
    </source>
</evidence>
<keyword evidence="6" id="KW-1185">Reference proteome</keyword>
<evidence type="ECO:0000256" key="2">
    <source>
        <dbReference type="ARBA" id="ARBA00022525"/>
    </source>
</evidence>
<comment type="subcellular location">
    <subcellularLocation>
        <location evidence="1">Secreted</location>
    </subcellularLocation>
</comment>
<evidence type="ECO:0000313" key="6">
    <source>
        <dbReference type="Proteomes" id="UP001501138"/>
    </source>
</evidence>
<keyword evidence="5" id="KW-0560">Oxidoreductase</keyword>
<proteinExistence type="predicted"/>
<dbReference type="EMBL" id="BAAAPM010000004">
    <property type="protein sequence ID" value="GAA1728034.1"/>
    <property type="molecule type" value="Genomic_DNA"/>
</dbReference>
<gene>
    <name evidence="5" type="ORF">GCM10009809_24660</name>
</gene>
<dbReference type="CDD" id="cd09819">
    <property type="entry name" value="An_peroxidase_bacterial_1"/>
    <property type="match status" value="1"/>
</dbReference>
<dbReference type="PRINTS" id="PR00457">
    <property type="entry name" value="ANPEROXIDASE"/>
</dbReference>
<comment type="caution">
    <text evidence="5">The sequence shown here is derived from an EMBL/GenBank/DDBJ whole genome shotgun (WGS) entry which is preliminary data.</text>
</comment>
<dbReference type="PANTHER" id="PTHR11475">
    <property type="entry name" value="OXIDASE/PEROXIDASE"/>
    <property type="match status" value="1"/>
</dbReference>
<dbReference type="PANTHER" id="PTHR11475:SF4">
    <property type="entry name" value="CHORION PEROXIDASE"/>
    <property type="match status" value="1"/>
</dbReference>
<protein>
    <submittedName>
        <fullName evidence="5">Heme peroxidase family protein</fullName>
    </submittedName>
</protein>
<dbReference type="Proteomes" id="UP001501138">
    <property type="component" value="Unassembled WGS sequence"/>
</dbReference>
<dbReference type="PROSITE" id="PS50292">
    <property type="entry name" value="PEROXIDASE_3"/>
    <property type="match status" value="1"/>
</dbReference>
<feature type="region of interest" description="Disordered" evidence="4">
    <location>
        <begin position="180"/>
        <end position="211"/>
    </location>
</feature>
<sequence length="626" mass="67843">MAARPTDLSTNPVGRTVRSTGHGSTVVPVVPDLDGSDPRLSSATLLPGTAKAMRDDYVNGTFKATTAFDYLFGDLRGDPGAHFPSGDDDIPRILAALNKLGDGMVEMSGPDGSRDSVVPAVYTYWGQFIDHDITLNTNGPDTTGDPGTGDLVLGDIVDEDFRVVPPDEVVTSLRNGRHPALNLDSLYGSGPRFPDEPPRPPTRSEAAYSSSDPAKLALDRVSGDPVAFGTLAFSLVEPGTDAQRDLPRYSQEDVDAFDGPTADRPTVGQPKIPDQRNDENLVVGQFHLGMIRFHNAVVDWVRENEPEVVEPRAVFERAQDLVRFHYQWLVVNDYLRTLTKPGVLDQVLLSDTLMFAPPHPIAMPLEFAVAAFRFGHSMVRGVYDFNVNFTGDGPGGIATLDQLFQFTGNGGLGAPPPNRGRVLPSNWPIEWSRFVVKGDALGLRAARKIDTFLAGPLSDMRNEGNGLADRVKEMLKHLARRNLVRGYWLSLPTGEKVAEALGVEPLTAGQLRSNTFPQVVQALDELEATPLWFYVLKEAELQGNGNFLGEVGSRILAETFVYLLRKDEGSFLEAPGGWTPADGVRLESGRLIVTLPDLLMFAGVLPQPDGTFREVGGSPAGHDGDA</sequence>
<dbReference type="InterPro" id="IPR010255">
    <property type="entry name" value="Haem_peroxidase_sf"/>
</dbReference>
<dbReference type="InterPro" id="IPR019791">
    <property type="entry name" value="Haem_peroxidase_animal"/>
</dbReference>
<reference evidence="5 6" key="1">
    <citation type="journal article" date="2019" name="Int. J. Syst. Evol. Microbiol.">
        <title>The Global Catalogue of Microorganisms (GCM) 10K type strain sequencing project: providing services to taxonomists for standard genome sequencing and annotation.</title>
        <authorList>
            <consortium name="The Broad Institute Genomics Platform"/>
            <consortium name="The Broad Institute Genome Sequencing Center for Infectious Disease"/>
            <person name="Wu L."/>
            <person name="Ma J."/>
        </authorList>
    </citation>
    <scope>NUCLEOTIDE SEQUENCE [LARGE SCALE GENOMIC DNA]</scope>
    <source>
        <strain evidence="5 6">JCM 15589</strain>
    </source>
</reference>
<organism evidence="5 6">
    <name type="scientific">Isoptericola hypogeus</name>
    <dbReference type="NCBI Taxonomy" id="300179"/>
    <lineage>
        <taxon>Bacteria</taxon>
        <taxon>Bacillati</taxon>
        <taxon>Actinomycetota</taxon>
        <taxon>Actinomycetes</taxon>
        <taxon>Micrococcales</taxon>
        <taxon>Promicromonosporaceae</taxon>
        <taxon>Isoptericola</taxon>
    </lineage>
</organism>
<evidence type="ECO:0000256" key="1">
    <source>
        <dbReference type="ARBA" id="ARBA00004613"/>
    </source>
</evidence>
<keyword evidence="3" id="KW-0325">Glycoprotein</keyword>
<evidence type="ECO:0000256" key="4">
    <source>
        <dbReference type="SAM" id="MobiDB-lite"/>
    </source>
</evidence>